<gene>
    <name evidence="1" type="ORF">PsorP6_008618</name>
</gene>
<name>A0ACC0WCR4_9STRA</name>
<dbReference type="Proteomes" id="UP001163321">
    <property type="component" value="Chromosome 3"/>
</dbReference>
<evidence type="ECO:0000313" key="2">
    <source>
        <dbReference type="Proteomes" id="UP001163321"/>
    </source>
</evidence>
<protein>
    <submittedName>
        <fullName evidence="1">Uncharacterized protein</fullName>
    </submittedName>
</protein>
<comment type="caution">
    <text evidence="1">The sequence shown here is derived from an EMBL/GenBank/DDBJ whole genome shotgun (WGS) entry which is preliminary data.</text>
</comment>
<organism evidence="1 2">
    <name type="scientific">Peronosclerospora sorghi</name>
    <dbReference type="NCBI Taxonomy" id="230839"/>
    <lineage>
        <taxon>Eukaryota</taxon>
        <taxon>Sar</taxon>
        <taxon>Stramenopiles</taxon>
        <taxon>Oomycota</taxon>
        <taxon>Peronosporomycetes</taxon>
        <taxon>Peronosporales</taxon>
        <taxon>Peronosporaceae</taxon>
        <taxon>Peronosclerospora</taxon>
    </lineage>
</organism>
<proteinExistence type="predicted"/>
<accession>A0ACC0WCR4</accession>
<evidence type="ECO:0000313" key="1">
    <source>
        <dbReference type="EMBL" id="KAI9915874.1"/>
    </source>
</evidence>
<sequence length="107" mass="11586">MAAVFGVHFGADTSFSIDPCVIALLLSSYSRIAGTDCSSHLHSLDMRDTVHHCEHIRNLNRHSDNHSVLVPVPLLQPSTWSCLVPEVVLCAPAKMHVVSSHSSCPTS</sequence>
<reference evidence="1 2" key="1">
    <citation type="journal article" date="2022" name="bioRxiv">
        <title>The genome of the oomycete Peronosclerospora sorghi, a cosmopolitan pathogen of maize and sorghum, is inflated with dispersed pseudogenes.</title>
        <authorList>
            <person name="Fletcher K."/>
            <person name="Martin F."/>
            <person name="Isakeit T."/>
            <person name="Cavanaugh K."/>
            <person name="Magill C."/>
            <person name="Michelmore R."/>
        </authorList>
    </citation>
    <scope>NUCLEOTIDE SEQUENCE [LARGE SCALE GENOMIC DNA]</scope>
    <source>
        <strain evidence="1">P6</strain>
    </source>
</reference>
<dbReference type="EMBL" id="CM047582">
    <property type="protein sequence ID" value="KAI9915874.1"/>
    <property type="molecule type" value="Genomic_DNA"/>
</dbReference>
<keyword evidence="2" id="KW-1185">Reference proteome</keyword>